<dbReference type="InterPro" id="IPR018060">
    <property type="entry name" value="HTH_AraC"/>
</dbReference>
<feature type="domain" description="HTH araC/xylS-type" evidence="4">
    <location>
        <begin position="171"/>
        <end position="268"/>
    </location>
</feature>
<evidence type="ECO:0000313" key="6">
    <source>
        <dbReference type="Proteomes" id="UP001373496"/>
    </source>
</evidence>
<dbReference type="Gene3D" id="1.10.10.60">
    <property type="entry name" value="Homeodomain-like"/>
    <property type="match status" value="1"/>
</dbReference>
<dbReference type="InterPro" id="IPR050204">
    <property type="entry name" value="AraC_XylS_family_regulators"/>
</dbReference>
<dbReference type="SMART" id="SM00342">
    <property type="entry name" value="HTH_ARAC"/>
    <property type="match status" value="1"/>
</dbReference>
<dbReference type="SUPFAM" id="SSF46689">
    <property type="entry name" value="Homeodomain-like"/>
    <property type="match status" value="1"/>
</dbReference>
<dbReference type="PROSITE" id="PS01124">
    <property type="entry name" value="HTH_ARAC_FAMILY_2"/>
    <property type="match status" value="1"/>
</dbReference>
<dbReference type="PANTHER" id="PTHR46796">
    <property type="entry name" value="HTH-TYPE TRANSCRIPTIONAL ACTIVATOR RHAS-RELATED"/>
    <property type="match status" value="1"/>
</dbReference>
<evidence type="ECO:0000259" key="4">
    <source>
        <dbReference type="PROSITE" id="PS01124"/>
    </source>
</evidence>
<keyword evidence="6" id="KW-1185">Reference proteome</keyword>
<keyword evidence="3" id="KW-0804">Transcription</keyword>
<keyword evidence="1" id="KW-0805">Transcription regulation</keyword>
<gene>
    <name evidence="5" type="ORF">UXQ13_00455</name>
</gene>
<dbReference type="RefSeq" id="WP_225234364.1">
    <property type="nucleotide sequence ID" value="NZ_JBAPLV010000001.1"/>
</dbReference>
<accession>A0ABU8E0B5</accession>
<evidence type="ECO:0000256" key="1">
    <source>
        <dbReference type="ARBA" id="ARBA00023015"/>
    </source>
</evidence>
<dbReference type="Pfam" id="PF20240">
    <property type="entry name" value="DUF6597"/>
    <property type="match status" value="1"/>
</dbReference>
<dbReference type="InterPro" id="IPR046532">
    <property type="entry name" value="DUF6597"/>
</dbReference>
<dbReference type="EMBL" id="JBAPLV010000001">
    <property type="protein sequence ID" value="MEI4276925.1"/>
    <property type="molecule type" value="Genomic_DNA"/>
</dbReference>
<dbReference type="Proteomes" id="UP001373496">
    <property type="component" value="Unassembled WGS sequence"/>
</dbReference>
<organism evidence="5 6">
    <name type="scientific">Klenkia terrae</name>
    <dbReference type="NCBI Taxonomy" id="1052259"/>
    <lineage>
        <taxon>Bacteria</taxon>
        <taxon>Bacillati</taxon>
        <taxon>Actinomycetota</taxon>
        <taxon>Actinomycetes</taxon>
        <taxon>Geodermatophilales</taxon>
        <taxon>Geodermatophilaceae</taxon>
        <taxon>Klenkia</taxon>
    </lineage>
</organism>
<name>A0ABU8E0B5_9ACTN</name>
<sequence length="274" mass="29763">MEPDTRDAVERAHLRAPDDRSHTMHRYAPPADLAPLVQRFWVPVWSVPSGAESAQHVLQYPVALLVVTPDYARFYGVVTGLSTTTLAGDGWAVGVMLTPAAGSLVAGGPMDAYTDRHVDMSTVLDCGVAERVRAAMADDPHAEAAHRAAMAGYADALRPLLPVDAEGELVDRVVALVETRPDLLRVAQLCAETGLDERTLQRLVKRRLGLTPKWLVQRRRLQEAADRLRHGDGSLAETAAVLGYADQAHFARDWTRVTGTTPGRFAAAHRQAQG</sequence>
<evidence type="ECO:0000256" key="2">
    <source>
        <dbReference type="ARBA" id="ARBA00023125"/>
    </source>
</evidence>
<dbReference type="Pfam" id="PF12833">
    <property type="entry name" value="HTH_18"/>
    <property type="match status" value="1"/>
</dbReference>
<keyword evidence="2" id="KW-0238">DNA-binding</keyword>
<protein>
    <submittedName>
        <fullName evidence="5">AraC family transcriptional regulator</fullName>
    </submittedName>
</protein>
<evidence type="ECO:0000313" key="5">
    <source>
        <dbReference type="EMBL" id="MEI4276925.1"/>
    </source>
</evidence>
<reference evidence="5 6" key="1">
    <citation type="submission" date="2024-03" db="EMBL/GenBank/DDBJ databases">
        <title>Draft genome sequence of Klenkia terrae.</title>
        <authorList>
            <person name="Duangmal K."/>
            <person name="Chantavorakit T."/>
        </authorList>
    </citation>
    <scope>NUCLEOTIDE SEQUENCE [LARGE SCALE GENOMIC DNA]</scope>
    <source>
        <strain evidence="5 6">JCM 17786</strain>
    </source>
</reference>
<comment type="caution">
    <text evidence="5">The sequence shown here is derived from an EMBL/GenBank/DDBJ whole genome shotgun (WGS) entry which is preliminary data.</text>
</comment>
<proteinExistence type="predicted"/>
<evidence type="ECO:0000256" key="3">
    <source>
        <dbReference type="ARBA" id="ARBA00023163"/>
    </source>
</evidence>
<dbReference type="InterPro" id="IPR009057">
    <property type="entry name" value="Homeodomain-like_sf"/>
</dbReference>